<dbReference type="Pfam" id="PF01494">
    <property type="entry name" value="FAD_binding_3"/>
    <property type="match status" value="1"/>
</dbReference>
<sequence>MSSSRPPLSIAIIGAGIGGITLSIALSLHTSFKITIYESRPSFSEIGAGVGFGPNAFRAMRLISPSISDAYDKVKTANRWPEKDHVWFDIRSGLTDEGDLITESASEKGFTHCGASRAQFLDELVKLIPESVEIKFGKKVVDVQQVDEGTMKIIFQDGEEAVGNAVVGCDGIRSVCRTIMLGTDDAASRAVYSGKYAYRKVVPMEKAVSVVGKEMENRQIFVGHGGHILMFPIRNGAAVNFVIFRDSNGLLWTDKNWVIPSSRDELLRDYEGWGRKASQILGLIDNPEKWALFNHQPASTYAKGNFCILGDAAHASTPHCGAGAGFAIEDAHLLAGLLTPDLVSSAKDVQYAFQAYDQYRRPRSQELVERSREQGRLLDLQKPDGSCVSHEELRESVQDNMKWVWEVDLVDMLNNSRARFREFQRYP</sequence>
<comment type="caution">
    <text evidence="6">The sequence shown here is derived from an EMBL/GenBank/DDBJ whole genome shotgun (WGS) entry which is preliminary data.</text>
</comment>
<evidence type="ECO:0000313" key="7">
    <source>
        <dbReference type="Proteomes" id="UP001629113"/>
    </source>
</evidence>
<evidence type="ECO:0000256" key="2">
    <source>
        <dbReference type="ARBA" id="ARBA00022827"/>
    </source>
</evidence>
<keyword evidence="2" id="KW-0274">FAD</keyword>
<keyword evidence="7" id="KW-1185">Reference proteome</keyword>
<reference evidence="6 7" key="1">
    <citation type="submission" date="2024-06" db="EMBL/GenBank/DDBJ databases">
        <title>Complete genome of Phlyctema vagabunda strain 19-DSS-EL-015.</title>
        <authorList>
            <person name="Fiorenzani C."/>
        </authorList>
    </citation>
    <scope>NUCLEOTIDE SEQUENCE [LARGE SCALE GENOMIC DNA]</scope>
    <source>
        <strain evidence="6 7">19-DSS-EL-015</strain>
    </source>
</reference>
<feature type="domain" description="FAD-binding" evidence="5">
    <location>
        <begin position="130"/>
        <end position="371"/>
    </location>
</feature>
<evidence type="ECO:0000256" key="4">
    <source>
        <dbReference type="SAM" id="Phobius"/>
    </source>
</evidence>
<feature type="transmembrane region" description="Helical" evidence="4">
    <location>
        <begin position="7"/>
        <end position="28"/>
    </location>
</feature>
<protein>
    <submittedName>
        <fullName evidence="6">Mannitol 1-phosphate dehydrogenase</fullName>
    </submittedName>
</protein>
<dbReference type="PANTHER" id="PTHR46720">
    <property type="entry name" value="HYDROXYLASE, PUTATIVE (AFU_ORTHOLOGUE AFUA_3G01460)-RELATED"/>
    <property type="match status" value="1"/>
</dbReference>
<keyword evidence="3" id="KW-0560">Oxidoreductase</keyword>
<evidence type="ECO:0000259" key="5">
    <source>
        <dbReference type="Pfam" id="PF01494"/>
    </source>
</evidence>
<name>A0ABR4P535_9HELO</name>
<gene>
    <name evidence="6" type="ORF">PVAG01_10146</name>
</gene>
<dbReference type="Gene3D" id="3.50.50.60">
    <property type="entry name" value="FAD/NAD(P)-binding domain"/>
    <property type="match status" value="1"/>
</dbReference>
<dbReference type="PRINTS" id="PR00420">
    <property type="entry name" value="RNGMNOXGNASE"/>
</dbReference>
<dbReference type="InterPro" id="IPR036188">
    <property type="entry name" value="FAD/NAD-bd_sf"/>
</dbReference>
<dbReference type="InterPro" id="IPR051104">
    <property type="entry name" value="FAD_monoxygenase"/>
</dbReference>
<evidence type="ECO:0000256" key="3">
    <source>
        <dbReference type="ARBA" id="ARBA00023002"/>
    </source>
</evidence>
<accession>A0ABR4P535</accession>
<organism evidence="6 7">
    <name type="scientific">Phlyctema vagabunda</name>
    <dbReference type="NCBI Taxonomy" id="108571"/>
    <lineage>
        <taxon>Eukaryota</taxon>
        <taxon>Fungi</taxon>
        <taxon>Dikarya</taxon>
        <taxon>Ascomycota</taxon>
        <taxon>Pezizomycotina</taxon>
        <taxon>Leotiomycetes</taxon>
        <taxon>Helotiales</taxon>
        <taxon>Dermateaceae</taxon>
        <taxon>Phlyctema</taxon>
    </lineage>
</organism>
<proteinExistence type="predicted"/>
<keyword evidence="4" id="KW-0472">Membrane</keyword>
<dbReference type="SUPFAM" id="SSF51905">
    <property type="entry name" value="FAD/NAD(P)-binding domain"/>
    <property type="match status" value="1"/>
</dbReference>
<keyword evidence="4" id="KW-0812">Transmembrane</keyword>
<dbReference type="InterPro" id="IPR002938">
    <property type="entry name" value="FAD-bd"/>
</dbReference>
<keyword evidence="4" id="KW-1133">Transmembrane helix</keyword>
<evidence type="ECO:0000313" key="6">
    <source>
        <dbReference type="EMBL" id="KAL3418430.1"/>
    </source>
</evidence>
<dbReference type="PANTHER" id="PTHR46720:SF3">
    <property type="entry name" value="FAD-BINDING DOMAIN-CONTAINING PROTEIN-RELATED"/>
    <property type="match status" value="1"/>
</dbReference>
<dbReference type="EMBL" id="JBFCZG010000009">
    <property type="protein sequence ID" value="KAL3418430.1"/>
    <property type="molecule type" value="Genomic_DNA"/>
</dbReference>
<evidence type="ECO:0000256" key="1">
    <source>
        <dbReference type="ARBA" id="ARBA00022630"/>
    </source>
</evidence>
<keyword evidence="1" id="KW-0285">Flavoprotein</keyword>
<dbReference type="Proteomes" id="UP001629113">
    <property type="component" value="Unassembled WGS sequence"/>
</dbReference>
<dbReference type="SUPFAM" id="SSF54373">
    <property type="entry name" value="FAD-linked reductases, C-terminal domain"/>
    <property type="match status" value="1"/>
</dbReference>